<keyword evidence="2" id="KW-0812">Transmembrane</keyword>
<keyword evidence="5" id="KW-1185">Reference proteome</keyword>
<evidence type="ECO:0000259" key="3">
    <source>
        <dbReference type="Pfam" id="PF02397"/>
    </source>
</evidence>
<dbReference type="Pfam" id="PF02397">
    <property type="entry name" value="Bac_transf"/>
    <property type="match status" value="1"/>
</dbReference>
<name>A0A934VVP8_9BACT</name>
<accession>A0A934VVP8</accession>
<keyword evidence="2" id="KW-0472">Membrane</keyword>
<evidence type="ECO:0000256" key="2">
    <source>
        <dbReference type="SAM" id="Phobius"/>
    </source>
</evidence>
<evidence type="ECO:0000313" key="5">
    <source>
        <dbReference type="Proteomes" id="UP000603141"/>
    </source>
</evidence>
<dbReference type="PANTHER" id="PTHR30576">
    <property type="entry name" value="COLANIC BIOSYNTHESIS UDP-GLUCOSE LIPID CARRIER TRANSFERASE"/>
    <property type="match status" value="1"/>
</dbReference>
<dbReference type="InterPro" id="IPR003362">
    <property type="entry name" value="Bact_transf"/>
</dbReference>
<reference evidence="4" key="1">
    <citation type="submission" date="2021-01" db="EMBL/GenBank/DDBJ databases">
        <title>Modified the classification status of verrucomicrobia.</title>
        <authorList>
            <person name="Feng X."/>
        </authorList>
    </citation>
    <scope>NUCLEOTIDE SEQUENCE</scope>
    <source>
        <strain evidence="4">KCTC 22041</strain>
    </source>
</reference>
<feature type="transmembrane region" description="Helical" evidence="2">
    <location>
        <begin position="45"/>
        <end position="69"/>
    </location>
</feature>
<protein>
    <submittedName>
        <fullName evidence="4">Sugar transferase</fullName>
    </submittedName>
</protein>
<feature type="domain" description="Bacterial sugar transferase" evidence="3">
    <location>
        <begin position="43"/>
        <end position="232"/>
    </location>
</feature>
<dbReference type="EMBL" id="JAENIJ010000010">
    <property type="protein sequence ID" value="MBK1882425.1"/>
    <property type="molecule type" value="Genomic_DNA"/>
</dbReference>
<keyword evidence="4" id="KW-0808">Transferase</keyword>
<dbReference type="AlphaFoldDB" id="A0A934VVP8"/>
<dbReference type="PANTHER" id="PTHR30576:SF0">
    <property type="entry name" value="UNDECAPRENYL-PHOSPHATE N-ACETYLGALACTOSAMINYL 1-PHOSPHATE TRANSFERASE-RELATED"/>
    <property type="match status" value="1"/>
</dbReference>
<evidence type="ECO:0000313" key="4">
    <source>
        <dbReference type="EMBL" id="MBK1882425.1"/>
    </source>
</evidence>
<comment type="similarity">
    <text evidence="1">Belongs to the bacterial sugar transferase family.</text>
</comment>
<evidence type="ECO:0000256" key="1">
    <source>
        <dbReference type="ARBA" id="ARBA00006464"/>
    </source>
</evidence>
<dbReference type="Proteomes" id="UP000603141">
    <property type="component" value="Unassembled WGS sequence"/>
</dbReference>
<sequence length="238" mass="27039">METDPATYWNQANHDGNVEKWSIRARRKMKIWRMTTRLARGLKRLLDICASSAGLLCFSPIFLITAILIKIEDGGPVFFCQKRVGAGGKLFGMWKFRSMIMNADQVKDQLLAQNQHGQAGVTFKMKDDPRITKVGKWLRKLSVDEFPQFYNVLRGDMSLVGPRPPLPREVATYKASHLRRLRIRPGITCLWQIGGRAEIDFEGQVRLDLQYIRSSSAAYDILILLKTIPAVLLGKGAY</sequence>
<organism evidence="4 5">
    <name type="scientific">Luteolibacter pohnpeiensis</name>
    <dbReference type="NCBI Taxonomy" id="454153"/>
    <lineage>
        <taxon>Bacteria</taxon>
        <taxon>Pseudomonadati</taxon>
        <taxon>Verrucomicrobiota</taxon>
        <taxon>Verrucomicrobiia</taxon>
        <taxon>Verrucomicrobiales</taxon>
        <taxon>Verrucomicrobiaceae</taxon>
        <taxon>Luteolibacter</taxon>
    </lineage>
</organism>
<dbReference type="GO" id="GO:0016780">
    <property type="term" value="F:phosphotransferase activity, for other substituted phosphate groups"/>
    <property type="evidence" value="ECO:0007669"/>
    <property type="project" value="TreeGrafter"/>
</dbReference>
<keyword evidence="2" id="KW-1133">Transmembrane helix</keyword>
<comment type="caution">
    <text evidence="4">The sequence shown here is derived from an EMBL/GenBank/DDBJ whole genome shotgun (WGS) entry which is preliminary data.</text>
</comment>
<gene>
    <name evidence="4" type="ORF">JIN85_08365</name>
</gene>
<proteinExistence type="inferred from homology"/>